<evidence type="ECO:0000256" key="1">
    <source>
        <dbReference type="SAM" id="MobiDB-lite"/>
    </source>
</evidence>
<keyword evidence="3" id="KW-1185">Reference proteome</keyword>
<dbReference type="AlphaFoldDB" id="A0A091JWQ9"/>
<evidence type="ECO:0000313" key="3">
    <source>
        <dbReference type="Proteomes" id="UP000053615"/>
    </source>
</evidence>
<feature type="compositionally biased region" description="Basic and acidic residues" evidence="1">
    <location>
        <begin position="11"/>
        <end position="20"/>
    </location>
</feature>
<dbReference type="InterPro" id="IPR027922">
    <property type="entry name" value="PRAP"/>
</dbReference>
<reference evidence="2 3" key="1">
    <citation type="submission" date="2014-04" db="EMBL/GenBank/DDBJ databases">
        <title>Genome evolution of avian class.</title>
        <authorList>
            <person name="Zhang G."/>
            <person name="Li C."/>
        </authorList>
    </citation>
    <scope>NUCLEOTIDE SEQUENCE [LARGE SCALE GENOMIC DNA]</scope>
    <source>
        <strain evidence="2">BGI_N325</strain>
    </source>
</reference>
<feature type="non-terminal residue" evidence="2">
    <location>
        <position position="56"/>
    </location>
</feature>
<name>A0A091JWQ9_COLST</name>
<dbReference type="Proteomes" id="UP000053615">
    <property type="component" value="Unassembled WGS sequence"/>
</dbReference>
<evidence type="ECO:0000313" key="2">
    <source>
        <dbReference type="EMBL" id="KFP29572.1"/>
    </source>
</evidence>
<organism evidence="2 3">
    <name type="scientific">Colius striatus</name>
    <name type="common">Speckled mousebird</name>
    <dbReference type="NCBI Taxonomy" id="57412"/>
    <lineage>
        <taxon>Eukaryota</taxon>
        <taxon>Metazoa</taxon>
        <taxon>Chordata</taxon>
        <taxon>Craniata</taxon>
        <taxon>Vertebrata</taxon>
        <taxon>Euteleostomi</taxon>
        <taxon>Archelosauria</taxon>
        <taxon>Archosauria</taxon>
        <taxon>Dinosauria</taxon>
        <taxon>Saurischia</taxon>
        <taxon>Theropoda</taxon>
        <taxon>Coelurosauria</taxon>
        <taxon>Aves</taxon>
        <taxon>Neognathae</taxon>
        <taxon>Neoaves</taxon>
        <taxon>Telluraves</taxon>
        <taxon>Coraciimorphae</taxon>
        <taxon>Coliiformes</taxon>
        <taxon>Coliidae</taxon>
        <taxon>Colius</taxon>
    </lineage>
</organism>
<protein>
    <submittedName>
        <fullName evidence="2">Uncharacterized protein</fullName>
    </submittedName>
</protein>
<feature type="region of interest" description="Disordered" evidence="1">
    <location>
        <begin position="1"/>
        <end position="56"/>
    </location>
</feature>
<dbReference type="EMBL" id="KK536556">
    <property type="protein sequence ID" value="KFP29572.1"/>
    <property type="molecule type" value="Genomic_DNA"/>
</dbReference>
<feature type="non-terminal residue" evidence="2">
    <location>
        <position position="1"/>
    </location>
</feature>
<dbReference type="Pfam" id="PF15314">
    <property type="entry name" value="PRAP"/>
    <property type="match status" value="1"/>
</dbReference>
<proteinExistence type="predicted"/>
<gene>
    <name evidence="2" type="ORF">N325_11623</name>
</gene>
<sequence length="56" mass="6585">PHQIQVEPEEDRDHLHHAQDDAGEDDAREDYANGSHRMLSLRVQSSPEEDRDHLYH</sequence>
<accession>A0A091JWQ9</accession>